<keyword evidence="2 5" id="KW-0863">Zinc-finger</keyword>
<dbReference type="PROSITE" id="PS50950">
    <property type="entry name" value="ZF_THAP"/>
    <property type="match status" value="1"/>
</dbReference>
<keyword evidence="4 5" id="KW-0238">DNA-binding</keyword>
<comment type="caution">
    <text evidence="7">The sequence shown here is derived from an EMBL/GenBank/DDBJ whole genome shotgun (WGS) entry which is preliminary data.</text>
</comment>
<organism evidence="7 9">
    <name type="scientific">Hypothenemus hampei</name>
    <name type="common">Coffee berry borer</name>
    <dbReference type="NCBI Taxonomy" id="57062"/>
    <lineage>
        <taxon>Eukaryota</taxon>
        <taxon>Metazoa</taxon>
        <taxon>Ecdysozoa</taxon>
        <taxon>Arthropoda</taxon>
        <taxon>Hexapoda</taxon>
        <taxon>Insecta</taxon>
        <taxon>Pterygota</taxon>
        <taxon>Neoptera</taxon>
        <taxon>Endopterygota</taxon>
        <taxon>Coleoptera</taxon>
        <taxon>Polyphaga</taxon>
        <taxon>Cucujiformia</taxon>
        <taxon>Curculionidae</taxon>
        <taxon>Scolytinae</taxon>
        <taxon>Hypothenemus</taxon>
    </lineage>
</organism>
<proteinExistence type="predicted"/>
<keyword evidence="3" id="KW-0862">Zinc</keyword>
<evidence type="ECO:0000313" key="8">
    <source>
        <dbReference type="EMBL" id="KAL1492560.1"/>
    </source>
</evidence>
<evidence type="ECO:0000256" key="5">
    <source>
        <dbReference type="PROSITE-ProRule" id="PRU00309"/>
    </source>
</evidence>
<evidence type="ECO:0000256" key="2">
    <source>
        <dbReference type="ARBA" id="ARBA00022771"/>
    </source>
</evidence>
<sequence length="243" mass="28392">MRCAVYGCDSDNQCKDFSKNIRFFTFPSNPKFASAWKTACCRKDKFNVKTSRVCDKHFKEIDFEKNLKHELLGYKPKNFRGLKPNAIPSQFLPSALSNPTNSTSVSLRETRNEIRARSEFVNRILQENVESNKWSKLGDLCRFFQTCKFYFVLHIFISGKTLFTLTCKQVNDWFDCFNTKVPETDSRERMKAFGLSIDIQGEIIDKMTEVMKNMRAVGKSTLMPFQKGRFNELYSKSFKLTRF</sequence>
<dbReference type="EMBL" id="JBDJPC010000008">
    <property type="protein sequence ID" value="KAL1492560.1"/>
    <property type="molecule type" value="Genomic_DNA"/>
</dbReference>
<dbReference type="PANTHER" id="PTHR46600:SF11">
    <property type="entry name" value="THAP DOMAIN-CONTAINING PROTEIN 10"/>
    <property type="match status" value="1"/>
</dbReference>
<evidence type="ECO:0000256" key="1">
    <source>
        <dbReference type="ARBA" id="ARBA00022723"/>
    </source>
</evidence>
<dbReference type="InterPro" id="IPR038441">
    <property type="entry name" value="THAP_Znf_sf"/>
</dbReference>
<keyword evidence="1" id="KW-0479">Metal-binding</keyword>
<dbReference type="AlphaFoldDB" id="A0ABD1E2F5"/>
<dbReference type="GO" id="GO:0003677">
    <property type="term" value="F:DNA binding"/>
    <property type="evidence" value="ECO:0007669"/>
    <property type="project" value="UniProtKB-UniRule"/>
</dbReference>
<evidence type="ECO:0000259" key="6">
    <source>
        <dbReference type="PROSITE" id="PS50950"/>
    </source>
</evidence>
<feature type="domain" description="THAP-type" evidence="6">
    <location>
        <begin position="1"/>
        <end position="91"/>
    </location>
</feature>
<evidence type="ECO:0000256" key="4">
    <source>
        <dbReference type="ARBA" id="ARBA00023125"/>
    </source>
</evidence>
<dbReference type="GO" id="GO:0008270">
    <property type="term" value="F:zinc ion binding"/>
    <property type="evidence" value="ECO:0007669"/>
    <property type="project" value="UniProtKB-KW"/>
</dbReference>
<keyword evidence="9" id="KW-1185">Reference proteome</keyword>
<evidence type="ECO:0000256" key="3">
    <source>
        <dbReference type="ARBA" id="ARBA00022833"/>
    </source>
</evidence>
<accession>A0ABD1E2F5</accession>
<dbReference type="InterPro" id="IPR026516">
    <property type="entry name" value="THAP1/10"/>
</dbReference>
<gene>
    <name evidence="8" type="ORF">ABEB36_010800</name>
    <name evidence="7" type="ORF">ABEB36_014559</name>
</gene>
<dbReference type="EMBL" id="JBDJPC010000013">
    <property type="protein sequence ID" value="KAL1488760.1"/>
    <property type="molecule type" value="Genomic_DNA"/>
</dbReference>
<dbReference type="PANTHER" id="PTHR46600">
    <property type="entry name" value="THAP DOMAIN-CONTAINING"/>
    <property type="match status" value="1"/>
</dbReference>
<evidence type="ECO:0000313" key="7">
    <source>
        <dbReference type="EMBL" id="KAL1488760.1"/>
    </source>
</evidence>
<dbReference type="SMART" id="SM00980">
    <property type="entry name" value="THAP"/>
    <property type="match status" value="1"/>
</dbReference>
<dbReference type="SMART" id="SM00692">
    <property type="entry name" value="DM3"/>
    <property type="match status" value="1"/>
</dbReference>
<dbReference type="SUPFAM" id="SSF57716">
    <property type="entry name" value="Glucocorticoid receptor-like (DNA-binding domain)"/>
    <property type="match status" value="1"/>
</dbReference>
<reference evidence="7 9" key="1">
    <citation type="submission" date="2024-05" db="EMBL/GenBank/DDBJ databases">
        <title>Genetic variation in Jamaican populations of the coffee berry borer (Hypothenemus hampei).</title>
        <authorList>
            <person name="Errbii M."/>
            <person name="Myrie A."/>
        </authorList>
    </citation>
    <scope>NUCLEOTIDE SEQUENCE [LARGE SCALE GENOMIC DNA]</scope>
    <source>
        <strain evidence="7">JA-Hopewell-2020-01-JO</strain>
        <tissue evidence="7">Whole body</tissue>
    </source>
</reference>
<dbReference type="InterPro" id="IPR006612">
    <property type="entry name" value="THAP_Znf"/>
</dbReference>
<dbReference type="Proteomes" id="UP001566132">
    <property type="component" value="Unassembled WGS sequence"/>
</dbReference>
<name>A0ABD1E2F5_HYPHA</name>
<dbReference type="Gene3D" id="6.20.210.20">
    <property type="entry name" value="THAP domain"/>
    <property type="match status" value="1"/>
</dbReference>
<protein>
    <recommendedName>
        <fullName evidence="6">THAP-type domain-containing protein</fullName>
    </recommendedName>
</protein>
<evidence type="ECO:0000313" key="9">
    <source>
        <dbReference type="Proteomes" id="UP001566132"/>
    </source>
</evidence>
<dbReference type="Pfam" id="PF05485">
    <property type="entry name" value="THAP"/>
    <property type="match status" value="1"/>
</dbReference>